<dbReference type="GO" id="GO:0008270">
    <property type="term" value="F:zinc ion binding"/>
    <property type="evidence" value="ECO:0007669"/>
    <property type="project" value="UniProtKB-KW"/>
</dbReference>
<dbReference type="GO" id="GO:0042273">
    <property type="term" value="P:ribosomal large subunit biogenesis"/>
    <property type="evidence" value="ECO:0007669"/>
    <property type="project" value="TreeGrafter"/>
</dbReference>
<evidence type="ECO:0000313" key="11">
    <source>
        <dbReference type="EMBL" id="KAF1806222.1"/>
    </source>
</evidence>
<proteinExistence type="inferred from homology"/>
<keyword evidence="6" id="KW-0863">Zinc-finger</keyword>
<comment type="subcellular location">
    <subcellularLocation>
        <location evidence="1">Cytoplasm</location>
    </subcellularLocation>
</comment>
<dbReference type="InterPro" id="IPR024324">
    <property type="entry name" value="Condensin_cplx_su1_N"/>
</dbReference>
<evidence type="ECO:0000256" key="6">
    <source>
        <dbReference type="ARBA" id="ARBA00022771"/>
    </source>
</evidence>
<dbReference type="Pfam" id="PF12171">
    <property type="entry name" value="zf-C2H2_jaz"/>
    <property type="match status" value="1"/>
</dbReference>
<feature type="domain" description="C2H2-type" evidence="10">
    <location>
        <begin position="48"/>
        <end position="70"/>
    </location>
</feature>
<keyword evidence="7" id="KW-0862">Zinc</keyword>
<dbReference type="SMART" id="SM00451">
    <property type="entry name" value="ZnF_U1"/>
    <property type="match status" value="2"/>
</dbReference>
<dbReference type="Pfam" id="PF12756">
    <property type="entry name" value="zf-C2H2_2"/>
    <property type="match status" value="1"/>
</dbReference>
<dbReference type="SMART" id="SM00355">
    <property type="entry name" value="ZnF_C2H2"/>
    <property type="match status" value="4"/>
</dbReference>
<evidence type="ECO:0000259" key="10">
    <source>
        <dbReference type="PROSITE" id="PS00028"/>
    </source>
</evidence>
<evidence type="ECO:0000256" key="2">
    <source>
        <dbReference type="ARBA" id="ARBA00022490"/>
    </source>
</evidence>
<dbReference type="PANTHER" id="PTHR13182">
    <property type="entry name" value="ZINC FINGER PROTEIN 622"/>
    <property type="match status" value="1"/>
</dbReference>
<dbReference type="PANTHER" id="PTHR13182:SF8">
    <property type="entry name" value="CYTOPLASMIC 60S SUBUNIT BIOGENESIS FACTOR ZNF622"/>
    <property type="match status" value="1"/>
</dbReference>
<dbReference type="AlphaFoldDB" id="A0A8H4F4Q0"/>
<evidence type="ECO:0000256" key="4">
    <source>
        <dbReference type="ARBA" id="ARBA00022723"/>
    </source>
</evidence>
<protein>
    <submittedName>
        <fullName evidence="11">Non-SMC mitotic condensation complex subunit 1</fullName>
    </submittedName>
</protein>
<sequence>MAGALVICILLLWFFLWSNRLKSLPSLSPNFNGSHSNPLKPRNQLFTCLACQVAFPTTDRQRAHYRTDWHKYNLKRKIAQLPSVNAEQFAQKVLAQQMKGREEEERQGLVYECVICRKSYFSENAFSNHLLSKKHKDLEFNADQEPLPSPVIAHKKNGRLFSDTEEDTDTDSVVSSHPDPDLRQECCMFCNIDNGDFDTNLKHMSLVHGFFLPDIEYLDDPCGLVDYLAEKVDNCICLYCNGRGKEYKSREAVRKHMLDKGHCKMAYDESENPEHLLKFYDFGTMSQEDFEAATVDTVSNEDDELILESGQRLGHRRFMRYYKQSVRRSSQDESADQLSITQGEAGVAVEPRNRKERRSKLAITGGSEQDRADMLRRLPEVVQKQHYQRQSSKRDNLVATSRLHQVLNIQQSDLDDYAIPNETQIQGKSDQDLARYLNEITDSIQVSSENISDPLVFDKIRSFLKNFTAPPPRILSRLFDILLSAFRVEIKATADDLENNEKETFNNHRLHLELYGFLVHWFLLLAEEHSTSSTMMRKAKPNPAGGHSLKTFDWSAQKLKAFDLASWLLDLKLSKLWTLPPDRLTFVTLFTKPAYQLLENPAHAKSNPVKERIFRVISLCVKHYDHLPAAQTTIMQNLQYWEHSAEPMAELLVYMVDKQNYTQLADEILREISNREFKDTTGKEVKDSPNPKTFATFLQTLAELSKKTILKNLTVLINLLASDVSRG</sequence>
<keyword evidence="5" id="KW-0677">Repeat</keyword>
<feature type="domain" description="C2H2-type" evidence="10">
    <location>
        <begin position="113"/>
        <end position="135"/>
    </location>
</feature>
<dbReference type="InterPro" id="IPR013087">
    <property type="entry name" value="Znf_C2H2_type"/>
</dbReference>
<evidence type="ECO:0000256" key="7">
    <source>
        <dbReference type="ARBA" id="ARBA00022833"/>
    </source>
</evidence>
<dbReference type="Proteomes" id="UP000469890">
    <property type="component" value="Unassembled WGS sequence"/>
</dbReference>
<evidence type="ECO:0000256" key="3">
    <source>
        <dbReference type="ARBA" id="ARBA00022517"/>
    </source>
</evidence>
<comment type="similarity">
    <text evidence="8">Belongs to the REI1 family.</text>
</comment>
<dbReference type="InterPro" id="IPR003604">
    <property type="entry name" value="Matrin/U1-like-C_Znf_C2H2"/>
</dbReference>
<evidence type="ECO:0000256" key="9">
    <source>
        <dbReference type="SAM" id="SignalP"/>
    </source>
</evidence>
<keyword evidence="3" id="KW-0690">Ribosome biogenesis</keyword>
<dbReference type="SUPFAM" id="SSF57667">
    <property type="entry name" value="beta-beta-alpha zinc fingers"/>
    <property type="match status" value="1"/>
</dbReference>
<keyword evidence="9" id="KW-0732">Signal</keyword>
<dbReference type="EMBL" id="JAAECE010000001">
    <property type="protein sequence ID" value="KAF1806222.1"/>
    <property type="molecule type" value="Genomic_DNA"/>
</dbReference>
<dbReference type="Pfam" id="PF12922">
    <property type="entry name" value="Cnd1_N"/>
    <property type="match status" value="1"/>
</dbReference>
<dbReference type="PROSITE" id="PS00028">
    <property type="entry name" value="ZINC_FINGER_C2H2_1"/>
    <property type="match status" value="2"/>
</dbReference>
<dbReference type="GO" id="GO:0003676">
    <property type="term" value="F:nucleic acid binding"/>
    <property type="evidence" value="ECO:0007669"/>
    <property type="project" value="InterPro"/>
</dbReference>
<feature type="chain" id="PRO_5034948155" evidence="9">
    <location>
        <begin position="24"/>
        <end position="727"/>
    </location>
</feature>
<accession>A0A8H4F4Q0</accession>
<gene>
    <name evidence="11" type="ORF">FB192DRAFT_1419264</name>
</gene>
<dbReference type="InterPro" id="IPR040025">
    <property type="entry name" value="Znf622/Rei1/Reh1"/>
</dbReference>
<dbReference type="InterPro" id="IPR041661">
    <property type="entry name" value="ZN622/Rei1/Reh1_Znf-C2H2"/>
</dbReference>
<evidence type="ECO:0000256" key="1">
    <source>
        <dbReference type="ARBA" id="ARBA00004496"/>
    </source>
</evidence>
<comment type="caution">
    <text evidence="11">The sequence shown here is derived from an EMBL/GenBank/DDBJ whole genome shotgun (WGS) entry which is preliminary data.</text>
</comment>
<dbReference type="InterPro" id="IPR022755">
    <property type="entry name" value="Znf_C2H2_jaz"/>
</dbReference>
<reference evidence="11 12" key="1">
    <citation type="submission" date="2019-09" db="EMBL/GenBank/DDBJ databases">
        <authorList>
            <consortium name="DOE Joint Genome Institute"/>
            <person name="Mondo S.J."/>
            <person name="Navarro-Mendoza M.I."/>
            <person name="Perez-Arques C."/>
            <person name="Panchal S."/>
            <person name="Nicolas F.E."/>
            <person name="Ganguly P."/>
            <person name="Pangilinan J."/>
            <person name="Grigoriev I."/>
            <person name="Heitman J."/>
            <person name="Sanya K."/>
            <person name="Garre V."/>
        </authorList>
    </citation>
    <scope>NUCLEOTIDE SEQUENCE [LARGE SCALE GENOMIC DNA]</scope>
    <source>
        <strain evidence="11 12">MU402</strain>
    </source>
</reference>
<dbReference type="InterPro" id="IPR036236">
    <property type="entry name" value="Znf_C2H2_sf"/>
</dbReference>
<feature type="signal peptide" evidence="9">
    <location>
        <begin position="1"/>
        <end position="23"/>
    </location>
</feature>
<evidence type="ECO:0000313" key="12">
    <source>
        <dbReference type="Proteomes" id="UP000469890"/>
    </source>
</evidence>
<dbReference type="GO" id="GO:0005737">
    <property type="term" value="C:cytoplasm"/>
    <property type="evidence" value="ECO:0007669"/>
    <property type="project" value="UniProtKB-SubCell"/>
</dbReference>
<evidence type="ECO:0000256" key="8">
    <source>
        <dbReference type="ARBA" id="ARBA00034126"/>
    </source>
</evidence>
<dbReference type="GO" id="GO:0030687">
    <property type="term" value="C:preribosome, large subunit precursor"/>
    <property type="evidence" value="ECO:0007669"/>
    <property type="project" value="TreeGrafter"/>
</dbReference>
<keyword evidence="2" id="KW-0963">Cytoplasm</keyword>
<name>A0A8H4F4Q0_MUCCL</name>
<organism evidence="11 12">
    <name type="scientific">Mucor circinelloides f. lusitanicus</name>
    <name type="common">Mucor racemosus var. lusitanicus</name>
    <dbReference type="NCBI Taxonomy" id="29924"/>
    <lineage>
        <taxon>Eukaryota</taxon>
        <taxon>Fungi</taxon>
        <taxon>Fungi incertae sedis</taxon>
        <taxon>Mucoromycota</taxon>
        <taxon>Mucoromycotina</taxon>
        <taxon>Mucoromycetes</taxon>
        <taxon>Mucorales</taxon>
        <taxon>Mucorineae</taxon>
        <taxon>Mucoraceae</taxon>
        <taxon>Mucor</taxon>
    </lineage>
</organism>
<keyword evidence="4" id="KW-0479">Metal-binding</keyword>
<evidence type="ECO:0000256" key="5">
    <source>
        <dbReference type="ARBA" id="ARBA00022737"/>
    </source>
</evidence>